<dbReference type="Gene3D" id="1.25.40.10">
    <property type="entry name" value="Tetratricopeptide repeat domain"/>
    <property type="match status" value="1"/>
</dbReference>
<dbReference type="Proteomes" id="UP001208131">
    <property type="component" value="Unassembled WGS sequence"/>
</dbReference>
<dbReference type="Gene3D" id="2.120.10.30">
    <property type="entry name" value="TolB, C-terminal domain"/>
    <property type="match status" value="2"/>
</dbReference>
<dbReference type="AlphaFoldDB" id="A0AAE3LHC3"/>
<reference evidence="5 6" key="1">
    <citation type="journal article" date="2021" name="ISME Commun">
        <title>Automated analysis of genomic sequences facilitates high-throughput and comprehensive description of bacteria.</title>
        <authorList>
            <person name="Hitch T.C.A."/>
        </authorList>
    </citation>
    <scope>NUCLEOTIDE SEQUENCE [LARGE SCALE GENOMIC DNA]</scope>
    <source>
        <strain evidence="5 6">Sanger_31</strain>
    </source>
</reference>
<feature type="repeat" description="TPR" evidence="2">
    <location>
        <begin position="452"/>
        <end position="485"/>
    </location>
</feature>
<dbReference type="PROSITE" id="PS50005">
    <property type="entry name" value="TPR"/>
    <property type="match status" value="1"/>
</dbReference>
<keyword evidence="4" id="KW-0732">Signal</keyword>
<dbReference type="EMBL" id="JAOQJZ010000004">
    <property type="protein sequence ID" value="MCU6705463.1"/>
    <property type="molecule type" value="Genomic_DNA"/>
</dbReference>
<name>A0AAE3LHC3_9FIRM</name>
<keyword evidence="2" id="KW-0802">TPR repeat</keyword>
<dbReference type="SMART" id="SM00028">
    <property type="entry name" value="TPR"/>
    <property type="match status" value="2"/>
</dbReference>
<dbReference type="SUPFAM" id="SSF101898">
    <property type="entry name" value="NHL repeat"/>
    <property type="match status" value="1"/>
</dbReference>
<protein>
    <submittedName>
        <fullName evidence="5">Tetratricopeptide repeat protein</fullName>
    </submittedName>
</protein>
<dbReference type="InterPro" id="IPR019734">
    <property type="entry name" value="TPR_rpt"/>
</dbReference>
<comment type="caution">
    <text evidence="5">The sequence shown here is derived from an EMBL/GenBank/DDBJ whole genome shotgun (WGS) entry which is preliminary data.</text>
</comment>
<keyword evidence="1" id="KW-0677">Repeat</keyword>
<feature type="chain" id="PRO_5042270615" evidence="4">
    <location>
        <begin position="31"/>
        <end position="536"/>
    </location>
</feature>
<dbReference type="RefSeq" id="WP_267300788.1">
    <property type="nucleotide sequence ID" value="NZ_JAOQJZ010000004.1"/>
</dbReference>
<dbReference type="InterPro" id="IPR011042">
    <property type="entry name" value="6-blade_b-propeller_TolB-like"/>
</dbReference>
<sequence length="536" mass="59839">MSRNKISLKRMISAALAAGLALTMTVTAFADEPYTAYNYDYWDDAIPSQSAYRVEKTVTGADMGLDRLSDPSDPLYISDDAPAKLSDAKDLFYDQDNDTFWVCDSGNNRILRLDTDLKVTGCYTGFTGSTEISVGEDGKSTFLNPNGIYVKKSIFDDKLYVYIADTDNSRAVKCTVESGTEMTLVQEYTKPDTKLYDSETFNPSKILADKAENIYVVCKSVNTGSVQFNKDGEFQGFYGANRVEVTAAVIAQKLWRKIASNEQISAMTRNVPVEYANFDIDADGFIYTVTEAANTTTDAVKKLNPAGYNIWDNAVGDEYSFGDVSSEYDSTTNKTYKCRLTDICVSDNGTINVLDYENGRVFQYDKLCNLLCIFGTKNSTSDQAGSFLGPNAIEARGNEVYILDGTKNDITVYTETTFGNVVHRAVLLYDEGRYSDARADWEEVIKRDGGYAMAYVGLGKACLNDGEYMKALDYFKTAYDQDDYDKAFKYAREEWLRDNFTVIMIVIIVLIALLIVKAVLKKKGIKLIKRKKKEGN</sequence>
<evidence type="ECO:0000256" key="4">
    <source>
        <dbReference type="SAM" id="SignalP"/>
    </source>
</evidence>
<evidence type="ECO:0000313" key="5">
    <source>
        <dbReference type="EMBL" id="MCU6705463.1"/>
    </source>
</evidence>
<dbReference type="Pfam" id="PF01436">
    <property type="entry name" value="NHL"/>
    <property type="match status" value="1"/>
</dbReference>
<feature type="transmembrane region" description="Helical" evidence="3">
    <location>
        <begin position="500"/>
        <end position="520"/>
    </location>
</feature>
<evidence type="ECO:0000256" key="2">
    <source>
        <dbReference type="PROSITE-ProRule" id="PRU00339"/>
    </source>
</evidence>
<evidence type="ECO:0000256" key="1">
    <source>
        <dbReference type="ARBA" id="ARBA00022737"/>
    </source>
</evidence>
<evidence type="ECO:0000313" key="6">
    <source>
        <dbReference type="Proteomes" id="UP001208131"/>
    </source>
</evidence>
<keyword evidence="6" id="KW-1185">Reference proteome</keyword>
<keyword evidence="3" id="KW-0812">Transmembrane</keyword>
<feature type="signal peptide" evidence="4">
    <location>
        <begin position="1"/>
        <end position="30"/>
    </location>
</feature>
<keyword evidence="3" id="KW-1133">Transmembrane helix</keyword>
<keyword evidence="3" id="KW-0472">Membrane</keyword>
<dbReference type="Pfam" id="PF13432">
    <property type="entry name" value="TPR_16"/>
    <property type="match status" value="1"/>
</dbReference>
<accession>A0AAE3LHC3</accession>
<evidence type="ECO:0000256" key="3">
    <source>
        <dbReference type="SAM" id="Phobius"/>
    </source>
</evidence>
<dbReference type="SUPFAM" id="SSF48452">
    <property type="entry name" value="TPR-like"/>
    <property type="match status" value="1"/>
</dbReference>
<gene>
    <name evidence="5" type="ORF">OCV57_05935</name>
</gene>
<dbReference type="InterPro" id="IPR011990">
    <property type="entry name" value="TPR-like_helical_dom_sf"/>
</dbReference>
<organism evidence="5 6">
    <name type="scientific">Hominimerdicola aceti</name>
    <dbReference type="NCBI Taxonomy" id="2981726"/>
    <lineage>
        <taxon>Bacteria</taxon>
        <taxon>Bacillati</taxon>
        <taxon>Bacillota</taxon>
        <taxon>Clostridia</taxon>
        <taxon>Eubacteriales</taxon>
        <taxon>Oscillospiraceae</taxon>
        <taxon>Hominimerdicola</taxon>
    </lineage>
</organism>
<dbReference type="InterPro" id="IPR001258">
    <property type="entry name" value="NHL_repeat"/>
</dbReference>
<proteinExistence type="predicted"/>